<dbReference type="InterPro" id="IPR036961">
    <property type="entry name" value="Kinesin_motor_dom_sf"/>
</dbReference>
<comment type="subcellular location">
    <subcellularLocation>
        <location evidence="1">Cytoplasm</location>
        <location evidence="1">Cytoskeleton</location>
    </subcellularLocation>
</comment>
<sequence>MNIVKYWRQNMSQPPANKKRPSSTQNIKVVVRVRPLNKEEIEKKVKSVVSCVSLKEILTKEKKYQFDRVFQPDSSQMDIYSYVVAPMISDVLEGYNCTVFAYGQTGTGKTHTMTGGDPTLSANVHWRTDDLAGCIPRAAANIFDEIGLMDAVDYNVRVSFLELYNEEVRDLLCEEERPSPLNLFNDSKGSIYIQNLNEITVFSSQDIYILLQKGTHKRQTASTLMNNHSSRSHTVFTITVHIREVTMTGEDVLKSGKINLVDLAGSENIAKSGAKDKRAQELANINRSLLTLGRVIQILAEKNNKHVPYRDSKLTRILQDSLGGHTKTCIIATISPSSSSFEETQSTLDYACRARDIRNTPTVNEKVTKQQMIKDMGHEIEKLKKDLEAARTGTGVYIDKENWEQINSDIQSTAYTLNLKNEVIDDMKKKLAELEQLRDTKIKEFDQIMNVCMKKDKIIEKAKHLLSKMTVNLKQEEYISNYYAVAANETTLKAKELFETTKKLSVNQEILQRKLENQYYTNYTNEKIVKEKSVGLSQTISSAAEKVEDLRNSSGLRLNNVRMNLDFLASTQADAVEAKKLSFETQTKTALESMVKRVTCRSEFNIGKIDNVLGLVENNVQDCSNTSSEFESYDRNVTSKMKSFTDVIAVLYSGLQQQRQEEIQQLQDLEKFSDITRSRIKQVEHFLGVIESSNVLGMEQKVPEKTVIEQKLCDMKNRSETTTHELCTLRNSLKLEPEICSQYESEIIEVENSDIKMLETQVGTMTTKIDDTRQEIASLEEEIESYTTQVSVLAREVDNALKHDIVSSIIPVQRGGDTPKQNNLNLPKRMGETTLPRDVLVKRFKDEFSPNIENESFHLNISTDSIQPLEDDSNEESRESLESSK</sequence>
<keyword evidence="2" id="KW-0963">Cytoplasm</keyword>
<keyword evidence="11" id="KW-0175">Coiled coil</keyword>
<feature type="compositionally biased region" description="Basic and acidic residues" evidence="12">
    <location>
        <begin position="875"/>
        <end position="885"/>
    </location>
</feature>
<evidence type="ECO:0000256" key="4">
    <source>
        <dbReference type="ARBA" id="ARBA00022741"/>
    </source>
</evidence>
<dbReference type="Pfam" id="PF00225">
    <property type="entry name" value="Kinesin"/>
    <property type="match status" value="1"/>
</dbReference>
<gene>
    <name evidence="15" type="primary">LOC115879679</name>
</gene>
<feature type="binding site" evidence="9">
    <location>
        <begin position="103"/>
        <end position="110"/>
    </location>
    <ligand>
        <name>ATP</name>
        <dbReference type="ChEBI" id="CHEBI:30616"/>
    </ligand>
</feature>
<dbReference type="GeneID" id="115879679"/>
<evidence type="ECO:0000256" key="8">
    <source>
        <dbReference type="ARBA" id="ARBA00034704"/>
    </source>
</evidence>
<dbReference type="SUPFAM" id="SSF52540">
    <property type="entry name" value="P-loop containing nucleoside triphosphate hydrolases"/>
    <property type="match status" value="1"/>
</dbReference>
<dbReference type="GO" id="GO:0090307">
    <property type="term" value="P:mitotic spindle assembly"/>
    <property type="evidence" value="ECO:0007669"/>
    <property type="project" value="TreeGrafter"/>
</dbReference>
<evidence type="ECO:0000256" key="12">
    <source>
        <dbReference type="SAM" id="MobiDB-lite"/>
    </source>
</evidence>
<evidence type="ECO:0000256" key="2">
    <source>
        <dbReference type="ARBA" id="ARBA00022490"/>
    </source>
</evidence>
<feature type="coiled-coil region" evidence="11">
    <location>
        <begin position="762"/>
        <end position="796"/>
    </location>
</feature>
<dbReference type="PANTHER" id="PTHR47970:SF12">
    <property type="entry name" value="KINESIN FAMILY MEMBER 11"/>
    <property type="match status" value="1"/>
</dbReference>
<dbReference type="InterPro" id="IPR019821">
    <property type="entry name" value="Kinesin_motor_CS"/>
</dbReference>
<keyword evidence="14" id="KW-1185">Reference proteome</keyword>
<reference evidence="15" key="1">
    <citation type="submission" date="2025-08" db="UniProtKB">
        <authorList>
            <consortium name="RefSeq"/>
        </authorList>
    </citation>
    <scope>IDENTIFICATION</scope>
    <source>
        <tissue evidence="15">Gonads</tissue>
    </source>
</reference>
<keyword evidence="5 9" id="KW-0067">ATP-binding</keyword>
<evidence type="ECO:0000256" key="10">
    <source>
        <dbReference type="RuleBase" id="RU000394"/>
    </source>
</evidence>
<keyword evidence="4 9" id="KW-0547">Nucleotide-binding</keyword>
<dbReference type="CTD" id="38135"/>
<evidence type="ECO:0000256" key="6">
    <source>
        <dbReference type="ARBA" id="ARBA00023175"/>
    </source>
</evidence>
<feature type="region of interest" description="Disordered" evidence="12">
    <location>
        <begin position="860"/>
        <end position="885"/>
    </location>
</feature>
<comment type="similarity">
    <text evidence="8">Belongs to the TRAFAC class myosin-kinesin ATPase superfamily. Kinesin family. KIN-5/BimC subfamily.</text>
</comment>
<dbReference type="PANTHER" id="PTHR47970">
    <property type="entry name" value="KINESIN-LIKE PROTEIN KIF11"/>
    <property type="match status" value="1"/>
</dbReference>
<evidence type="ECO:0000256" key="5">
    <source>
        <dbReference type="ARBA" id="ARBA00022840"/>
    </source>
</evidence>
<evidence type="ECO:0000256" key="7">
    <source>
        <dbReference type="ARBA" id="ARBA00023212"/>
    </source>
</evidence>
<accession>A0A6J2XP88</accession>
<dbReference type="FunCoup" id="A0A6J2XP88">
    <property type="interactions" value="661"/>
</dbReference>
<organism evidence="14 15">
    <name type="scientific">Sitophilus oryzae</name>
    <name type="common">Rice weevil</name>
    <name type="synonym">Curculio oryzae</name>
    <dbReference type="NCBI Taxonomy" id="7048"/>
    <lineage>
        <taxon>Eukaryota</taxon>
        <taxon>Metazoa</taxon>
        <taxon>Ecdysozoa</taxon>
        <taxon>Arthropoda</taxon>
        <taxon>Hexapoda</taxon>
        <taxon>Insecta</taxon>
        <taxon>Pterygota</taxon>
        <taxon>Neoptera</taxon>
        <taxon>Endopterygota</taxon>
        <taxon>Coleoptera</taxon>
        <taxon>Polyphaga</taxon>
        <taxon>Cucujiformia</taxon>
        <taxon>Curculionidae</taxon>
        <taxon>Dryophthorinae</taxon>
        <taxon>Sitophilus</taxon>
    </lineage>
</organism>
<evidence type="ECO:0000313" key="15">
    <source>
        <dbReference type="RefSeq" id="XP_030752469.1"/>
    </source>
</evidence>
<dbReference type="GO" id="GO:0005876">
    <property type="term" value="C:spindle microtubule"/>
    <property type="evidence" value="ECO:0007669"/>
    <property type="project" value="TreeGrafter"/>
</dbReference>
<keyword evidence="7" id="KW-0206">Cytoskeleton</keyword>
<dbReference type="GO" id="GO:0008574">
    <property type="term" value="F:plus-end-directed microtubule motor activity"/>
    <property type="evidence" value="ECO:0007669"/>
    <property type="project" value="TreeGrafter"/>
</dbReference>
<dbReference type="Proteomes" id="UP000504635">
    <property type="component" value="Unplaced"/>
</dbReference>
<dbReference type="GO" id="GO:0008017">
    <property type="term" value="F:microtubule binding"/>
    <property type="evidence" value="ECO:0007669"/>
    <property type="project" value="InterPro"/>
</dbReference>
<dbReference type="GO" id="GO:0051231">
    <property type="term" value="P:spindle elongation"/>
    <property type="evidence" value="ECO:0007669"/>
    <property type="project" value="TreeGrafter"/>
</dbReference>
<dbReference type="InParanoid" id="A0A6J2XP88"/>
<dbReference type="KEGG" id="soy:115879679"/>
<keyword evidence="6 9" id="KW-0505">Motor protein</keyword>
<proteinExistence type="inferred from homology"/>
<evidence type="ECO:0000256" key="3">
    <source>
        <dbReference type="ARBA" id="ARBA00022701"/>
    </source>
</evidence>
<dbReference type="SMART" id="SM00129">
    <property type="entry name" value="KISc"/>
    <property type="match status" value="1"/>
</dbReference>
<dbReference type="AlphaFoldDB" id="A0A6J2XP88"/>
<dbReference type="InterPro" id="IPR001752">
    <property type="entry name" value="Kinesin_motor_dom"/>
</dbReference>
<evidence type="ECO:0000259" key="13">
    <source>
        <dbReference type="PROSITE" id="PS50067"/>
    </source>
</evidence>
<keyword evidence="3 10" id="KW-0493">Microtubule</keyword>
<dbReference type="GO" id="GO:0007018">
    <property type="term" value="P:microtubule-based movement"/>
    <property type="evidence" value="ECO:0007669"/>
    <property type="project" value="InterPro"/>
</dbReference>
<feature type="coiled-coil region" evidence="11">
    <location>
        <begin position="417"/>
        <end position="444"/>
    </location>
</feature>
<protein>
    <recommendedName>
        <fullName evidence="10">Kinesin-like protein</fullName>
    </recommendedName>
</protein>
<dbReference type="Gene3D" id="3.40.850.10">
    <property type="entry name" value="Kinesin motor domain"/>
    <property type="match status" value="1"/>
</dbReference>
<evidence type="ECO:0000256" key="9">
    <source>
        <dbReference type="PROSITE-ProRule" id="PRU00283"/>
    </source>
</evidence>
<dbReference type="InterPro" id="IPR047149">
    <property type="entry name" value="KIF11-like"/>
</dbReference>
<dbReference type="PROSITE" id="PS00411">
    <property type="entry name" value="KINESIN_MOTOR_1"/>
    <property type="match status" value="1"/>
</dbReference>
<dbReference type="OrthoDB" id="3176171at2759"/>
<dbReference type="GO" id="GO:0072686">
    <property type="term" value="C:mitotic spindle"/>
    <property type="evidence" value="ECO:0007669"/>
    <property type="project" value="TreeGrafter"/>
</dbReference>
<feature type="domain" description="Kinesin motor" evidence="13">
    <location>
        <begin position="26"/>
        <end position="357"/>
    </location>
</feature>
<evidence type="ECO:0000256" key="11">
    <source>
        <dbReference type="SAM" id="Coils"/>
    </source>
</evidence>
<name>A0A6J2XP88_SITOR</name>
<dbReference type="GO" id="GO:0005524">
    <property type="term" value="F:ATP binding"/>
    <property type="evidence" value="ECO:0007669"/>
    <property type="project" value="UniProtKB-UniRule"/>
</dbReference>
<evidence type="ECO:0000313" key="14">
    <source>
        <dbReference type="Proteomes" id="UP000504635"/>
    </source>
</evidence>
<dbReference type="FunFam" id="3.40.850.10:FF:000019">
    <property type="entry name" value="Kinesin-like protein KIN-5D"/>
    <property type="match status" value="1"/>
</dbReference>
<evidence type="ECO:0000256" key="1">
    <source>
        <dbReference type="ARBA" id="ARBA00004245"/>
    </source>
</evidence>
<dbReference type="InterPro" id="IPR027417">
    <property type="entry name" value="P-loop_NTPase"/>
</dbReference>
<dbReference type="RefSeq" id="XP_030752469.1">
    <property type="nucleotide sequence ID" value="XM_030896609.1"/>
</dbReference>
<dbReference type="PRINTS" id="PR00380">
    <property type="entry name" value="KINESINHEAVY"/>
</dbReference>
<dbReference type="PROSITE" id="PS50067">
    <property type="entry name" value="KINESIN_MOTOR_2"/>
    <property type="match status" value="1"/>
</dbReference>